<dbReference type="EMBL" id="JAVDUJ010000001">
    <property type="protein sequence ID" value="MDR6938756.1"/>
    <property type="molecule type" value="Genomic_DNA"/>
</dbReference>
<keyword evidence="10" id="KW-1185">Reference proteome</keyword>
<sequence>MGQTQNHRVTQRKGRSKQRQRALDVLFEADCKDLQITDLVDLLAARQTLSTAQQPIQAYGTQIVETYAASHDDIDSMIEAASPAWALSRMSMVDRNLLRIGATELMYLNVDLPIVVKEIANLAREFSGDKAVSFTMGILNRIDEIRSLETSGEGNANLVDASTSDEFNLPSHQD</sequence>
<evidence type="ECO:0000256" key="7">
    <source>
        <dbReference type="SAM" id="MobiDB-lite"/>
    </source>
</evidence>
<dbReference type="PANTHER" id="PTHR11078:SF3">
    <property type="entry name" value="ANTITERMINATION NUSB DOMAIN-CONTAINING PROTEIN"/>
    <property type="match status" value="1"/>
</dbReference>
<evidence type="ECO:0000256" key="1">
    <source>
        <dbReference type="ARBA" id="ARBA00005952"/>
    </source>
</evidence>
<accession>A0ABU1T0C5</accession>
<evidence type="ECO:0000256" key="2">
    <source>
        <dbReference type="ARBA" id="ARBA00022814"/>
    </source>
</evidence>
<evidence type="ECO:0000256" key="5">
    <source>
        <dbReference type="ARBA" id="ARBA00023163"/>
    </source>
</evidence>
<dbReference type="RefSeq" id="WP_309954817.1">
    <property type="nucleotide sequence ID" value="NZ_JAVDUJ010000001.1"/>
</dbReference>
<dbReference type="SUPFAM" id="SSF48013">
    <property type="entry name" value="NusB-like"/>
    <property type="match status" value="1"/>
</dbReference>
<dbReference type="Gene3D" id="1.10.940.10">
    <property type="entry name" value="NusB-like"/>
    <property type="match status" value="1"/>
</dbReference>
<dbReference type="PANTHER" id="PTHR11078">
    <property type="entry name" value="N UTILIZATION SUBSTANCE PROTEIN B-RELATED"/>
    <property type="match status" value="1"/>
</dbReference>
<dbReference type="HAMAP" id="MF_00073">
    <property type="entry name" value="NusB"/>
    <property type="match status" value="1"/>
</dbReference>
<protein>
    <recommendedName>
        <fullName evidence="6">Transcription antitermination protein NusB</fullName>
    </recommendedName>
    <alternativeName>
        <fullName evidence="6">Antitermination factor NusB</fullName>
    </alternativeName>
</protein>
<dbReference type="Pfam" id="PF01029">
    <property type="entry name" value="NusB"/>
    <property type="match status" value="1"/>
</dbReference>
<dbReference type="Proteomes" id="UP001266099">
    <property type="component" value="Unassembled WGS sequence"/>
</dbReference>
<keyword evidence="3 6" id="KW-0694">RNA-binding</keyword>
<comment type="similarity">
    <text evidence="1 6">Belongs to the NusB family.</text>
</comment>
<organism evidence="9 10">
    <name type="scientific">Arcanobacterium hippocoleae</name>
    <dbReference type="NCBI Taxonomy" id="149017"/>
    <lineage>
        <taxon>Bacteria</taxon>
        <taxon>Bacillati</taxon>
        <taxon>Actinomycetota</taxon>
        <taxon>Actinomycetes</taxon>
        <taxon>Actinomycetales</taxon>
        <taxon>Actinomycetaceae</taxon>
        <taxon>Arcanobacterium</taxon>
    </lineage>
</organism>
<name>A0ABU1T0C5_9ACTO</name>
<feature type="domain" description="NusB/RsmB/TIM44" evidence="8">
    <location>
        <begin position="17"/>
        <end position="143"/>
    </location>
</feature>
<evidence type="ECO:0000259" key="8">
    <source>
        <dbReference type="Pfam" id="PF01029"/>
    </source>
</evidence>
<gene>
    <name evidence="6" type="primary">nusB</name>
    <name evidence="9" type="ORF">J2S36_000299</name>
</gene>
<dbReference type="InterPro" id="IPR011605">
    <property type="entry name" value="NusB_fam"/>
</dbReference>
<proteinExistence type="inferred from homology"/>
<evidence type="ECO:0000256" key="4">
    <source>
        <dbReference type="ARBA" id="ARBA00023015"/>
    </source>
</evidence>
<reference evidence="9 10" key="1">
    <citation type="submission" date="2023-07" db="EMBL/GenBank/DDBJ databases">
        <title>Sequencing the genomes of 1000 actinobacteria strains.</title>
        <authorList>
            <person name="Klenk H.-P."/>
        </authorList>
    </citation>
    <scope>NUCLEOTIDE SEQUENCE [LARGE SCALE GENOMIC DNA]</scope>
    <source>
        <strain evidence="9 10">DSM 15539</strain>
    </source>
</reference>
<keyword evidence="4 6" id="KW-0805">Transcription regulation</keyword>
<comment type="function">
    <text evidence="6">Involved in transcription antitermination. Required for transcription of ribosomal RNA (rRNA) genes. Binds specifically to the boxA antiterminator sequence of the ribosomal RNA (rrn) operons.</text>
</comment>
<dbReference type="InterPro" id="IPR006027">
    <property type="entry name" value="NusB_RsmB_TIM44"/>
</dbReference>
<keyword evidence="5 6" id="KW-0804">Transcription</keyword>
<feature type="region of interest" description="Disordered" evidence="7">
    <location>
        <begin position="154"/>
        <end position="174"/>
    </location>
</feature>
<evidence type="ECO:0000256" key="6">
    <source>
        <dbReference type="HAMAP-Rule" id="MF_00073"/>
    </source>
</evidence>
<evidence type="ECO:0000313" key="9">
    <source>
        <dbReference type="EMBL" id="MDR6938756.1"/>
    </source>
</evidence>
<dbReference type="NCBIfam" id="TIGR01951">
    <property type="entry name" value="nusB"/>
    <property type="match status" value="1"/>
</dbReference>
<comment type="caution">
    <text evidence="9">The sequence shown here is derived from an EMBL/GenBank/DDBJ whole genome shotgun (WGS) entry which is preliminary data.</text>
</comment>
<evidence type="ECO:0000256" key="3">
    <source>
        <dbReference type="ARBA" id="ARBA00022884"/>
    </source>
</evidence>
<evidence type="ECO:0000313" key="10">
    <source>
        <dbReference type="Proteomes" id="UP001266099"/>
    </source>
</evidence>
<dbReference type="InterPro" id="IPR035926">
    <property type="entry name" value="NusB-like_sf"/>
</dbReference>
<keyword evidence="2 6" id="KW-0889">Transcription antitermination</keyword>